<accession>A0A9W7GE27</accession>
<evidence type="ECO:0000313" key="2">
    <source>
        <dbReference type="EMBL" id="GMI42625.1"/>
    </source>
</evidence>
<dbReference type="EMBL" id="BRYA01000176">
    <property type="protein sequence ID" value="GMI42625.1"/>
    <property type="molecule type" value="Genomic_DNA"/>
</dbReference>
<keyword evidence="1" id="KW-0732">Signal</keyword>
<keyword evidence="3" id="KW-1185">Reference proteome</keyword>
<organism evidence="2 3">
    <name type="scientific">Triparma columacea</name>
    <dbReference type="NCBI Taxonomy" id="722753"/>
    <lineage>
        <taxon>Eukaryota</taxon>
        <taxon>Sar</taxon>
        <taxon>Stramenopiles</taxon>
        <taxon>Ochrophyta</taxon>
        <taxon>Bolidophyceae</taxon>
        <taxon>Parmales</taxon>
        <taxon>Triparmaceae</taxon>
        <taxon>Triparma</taxon>
    </lineage>
</organism>
<comment type="caution">
    <text evidence="2">The sequence shown here is derived from an EMBL/GenBank/DDBJ whole genome shotgun (WGS) entry which is preliminary data.</text>
</comment>
<evidence type="ECO:0000256" key="1">
    <source>
        <dbReference type="SAM" id="SignalP"/>
    </source>
</evidence>
<proteinExistence type="predicted"/>
<sequence length="374" mass="41021">MRGNYSLKTLIALFLSFLGTITSHEENAVRGTHKTITSHEANVDESNVPFDKILVAYQSWSECDNATITAVENGVNVVIWFATNLDSDEEGNAVLTGGPNHTCVEGKIAQLAGMGYGRDKVKHLISVGGWDAPHPDTSNTAEEYAEAFEVFSGGLFDGLDWDLEGNDSLTAKWNYFSKECLELMADLSKILHDRGYIISMAPPESYLDIQTTAFSKYVNLTYPDDDWGDDPPFSYHGHNVYSYPLAKEPDAFDFVSIQIYETKSHASYNTTVLGVPQVDYMTSYIKSLVEEGVTVDFTTDEDFKELGVQKIKMNKIIVGLISAGGVGGPITAANASKVFAELEEGSNIDGFFFWCIGDDKDGSLPKVLGEGIWG</sequence>
<reference evidence="3" key="1">
    <citation type="journal article" date="2023" name="Commun. Biol.">
        <title>Genome analysis of Parmales, the sister group of diatoms, reveals the evolutionary specialization of diatoms from phago-mixotrophs to photoautotrophs.</title>
        <authorList>
            <person name="Ban H."/>
            <person name="Sato S."/>
            <person name="Yoshikawa S."/>
            <person name="Yamada K."/>
            <person name="Nakamura Y."/>
            <person name="Ichinomiya M."/>
            <person name="Sato N."/>
            <person name="Blanc-Mathieu R."/>
            <person name="Endo H."/>
            <person name="Kuwata A."/>
            <person name="Ogata H."/>
        </authorList>
    </citation>
    <scope>NUCLEOTIDE SEQUENCE [LARGE SCALE GENOMIC DNA]</scope>
</reference>
<protein>
    <recommendedName>
        <fullName evidence="4">Chitinase</fullName>
    </recommendedName>
</protein>
<dbReference type="AlphaFoldDB" id="A0A9W7GE27"/>
<feature type="signal peptide" evidence="1">
    <location>
        <begin position="1"/>
        <end position="23"/>
    </location>
</feature>
<evidence type="ECO:0008006" key="4">
    <source>
        <dbReference type="Google" id="ProtNLM"/>
    </source>
</evidence>
<dbReference type="Proteomes" id="UP001165065">
    <property type="component" value="Unassembled WGS sequence"/>
</dbReference>
<dbReference type="Gene3D" id="3.20.20.80">
    <property type="entry name" value="Glycosidases"/>
    <property type="match status" value="1"/>
</dbReference>
<evidence type="ECO:0000313" key="3">
    <source>
        <dbReference type="Proteomes" id="UP001165065"/>
    </source>
</evidence>
<dbReference type="InterPro" id="IPR017853">
    <property type="entry name" value="GH"/>
</dbReference>
<dbReference type="SUPFAM" id="SSF51445">
    <property type="entry name" value="(Trans)glycosidases"/>
    <property type="match status" value="1"/>
</dbReference>
<gene>
    <name evidence="2" type="ORF">TrCOL_g4590</name>
</gene>
<feature type="chain" id="PRO_5040738723" description="Chitinase" evidence="1">
    <location>
        <begin position="24"/>
        <end position="374"/>
    </location>
</feature>
<name>A0A9W7GE27_9STRA</name>
<dbReference type="OrthoDB" id="2145504at2759"/>